<organism evidence="3 4">
    <name type="scientific">Cudoniella acicularis</name>
    <dbReference type="NCBI Taxonomy" id="354080"/>
    <lineage>
        <taxon>Eukaryota</taxon>
        <taxon>Fungi</taxon>
        <taxon>Dikarya</taxon>
        <taxon>Ascomycota</taxon>
        <taxon>Pezizomycotina</taxon>
        <taxon>Leotiomycetes</taxon>
        <taxon>Helotiales</taxon>
        <taxon>Tricladiaceae</taxon>
        <taxon>Cudoniella</taxon>
    </lineage>
</organism>
<keyword evidence="2" id="KW-0472">Membrane</keyword>
<dbReference type="OrthoDB" id="526941at2759"/>
<sequence>MALLSTKVKPSWIATVVILFLVWSIWALGWHPRLDTLHIPTTHSSSPEKEETDRINAGLAVEMGKVGQETTTTIPGEIMVGDGRPINTTDSTTPNSPSTTAIPSEPASDRPLILYAYFETENSRQNLEFFIAHALHGAADFMFILNGDNKAEEIIPKKPNIKYIHRKNDCYDLGAFAEVLVKDDLYKKYKKFITMNGSIRGPFLPQWATGCWSDMYLNRVTEQVKLVGMTFNCEPVNHVQSMIWATDRVGLETLLFPTETQIEALKARVPIFPPEQPVPGMEVPGINSCPHEYWKAVAIEVYSTPLIEAAGYKAEAMMSAFHMSEDYEAECKDYPNPLYEGSYFGMTIHPFDTTADAKTRQLTKNTTLTENRLRIDHNNLTITITKPRQKGKSSLQLQQSRLRPTTSRTQW</sequence>
<name>A0A8H4R9R0_9HELO</name>
<comment type="caution">
    <text evidence="3">The sequence shown here is derived from an EMBL/GenBank/DDBJ whole genome shotgun (WGS) entry which is preliminary data.</text>
</comment>
<keyword evidence="2" id="KW-1133">Transmembrane helix</keyword>
<evidence type="ECO:0000256" key="2">
    <source>
        <dbReference type="SAM" id="Phobius"/>
    </source>
</evidence>
<gene>
    <name evidence="3" type="ORF">G7Y89_g12056</name>
</gene>
<keyword evidence="2" id="KW-0812">Transmembrane</keyword>
<feature type="transmembrane region" description="Helical" evidence="2">
    <location>
        <begin position="12"/>
        <end position="30"/>
    </location>
</feature>
<accession>A0A8H4R9R0</accession>
<feature type="region of interest" description="Disordered" evidence="1">
    <location>
        <begin position="75"/>
        <end position="106"/>
    </location>
</feature>
<protein>
    <submittedName>
        <fullName evidence="3">Uncharacterized protein</fullName>
    </submittedName>
</protein>
<evidence type="ECO:0000313" key="4">
    <source>
        <dbReference type="Proteomes" id="UP000566819"/>
    </source>
</evidence>
<feature type="compositionally biased region" description="Low complexity" evidence="1">
    <location>
        <begin position="85"/>
        <end position="104"/>
    </location>
</feature>
<evidence type="ECO:0000313" key="3">
    <source>
        <dbReference type="EMBL" id="KAF4626105.1"/>
    </source>
</evidence>
<dbReference type="EMBL" id="JAAMPI010001224">
    <property type="protein sequence ID" value="KAF4626105.1"/>
    <property type="molecule type" value="Genomic_DNA"/>
</dbReference>
<evidence type="ECO:0000256" key="1">
    <source>
        <dbReference type="SAM" id="MobiDB-lite"/>
    </source>
</evidence>
<feature type="compositionally biased region" description="Low complexity" evidence="1">
    <location>
        <begin position="393"/>
        <end position="403"/>
    </location>
</feature>
<reference evidence="3 4" key="1">
    <citation type="submission" date="2020-03" db="EMBL/GenBank/DDBJ databases">
        <title>Draft Genome Sequence of Cudoniella acicularis.</title>
        <authorList>
            <person name="Buettner E."/>
            <person name="Kellner H."/>
        </authorList>
    </citation>
    <scope>NUCLEOTIDE SEQUENCE [LARGE SCALE GENOMIC DNA]</scope>
    <source>
        <strain evidence="3 4">DSM 108380</strain>
    </source>
</reference>
<dbReference type="Proteomes" id="UP000566819">
    <property type="component" value="Unassembled WGS sequence"/>
</dbReference>
<dbReference type="AlphaFoldDB" id="A0A8H4R9R0"/>
<feature type="region of interest" description="Disordered" evidence="1">
    <location>
        <begin position="387"/>
        <end position="411"/>
    </location>
</feature>
<proteinExistence type="predicted"/>
<keyword evidence="4" id="KW-1185">Reference proteome</keyword>